<dbReference type="AlphaFoldDB" id="A0A919JVF2"/>
<evidence type="ECO:0000256" key="3">
    <source>
        <dbReference type="PROSITE-ProRule" id="PRU00221"/>
    </source>
</evidence>
<dbReference type="PANTHER" id="PTHR19857">
    <property type="entry name" value="MITOCHONDRIAL DIVISION PROTEIN 1-RELATED"/>
    <property type="match status" value="1"/>
</dbReference>
<evidence type="ECO:0000313" key="5">
    <source>
        <dbReference type="Proteomes" id="UP000636960"/>
    </source>
</evidence>
<dbReference type="Pfam" id="PF00400">
    <property type="entry name" value="WD40"/>
    <property type="match status" value="1"/>
</dbReference>
<protein>
    <submittedName>
        <fullName evidence="4">Uncharacterized protein</fullName>
    </submittedName>
</protein>
<dbReference type="PANTHER" id="PTHR19857:SF8">
    <property type="entry name" value="ANGIO-ASSOCIATED MIGRATORY CELL PROTEIN"/>
    <property type="match status" value="1"/>
</dbReference>
<evidence type="ECO:0000256" key="1">
    <source>
        <dbReference type="ARBA" id="ARBA00022574"/>
    </source>
</evidence>
<dbReference type="EMBL" id="BOMV01000011">
    <property type="protein sequence ID" value="GIE94142.1"/>
    <property type="molecule type" value="Genomic_DNA"/>
</dbReference>
<gene>
    <name evidence="4" type="ORF">Ari01nite_16070</name>
</gene>
<keyword evidence="1 3" id="KW-0853">WD repeat</keyword>
<evidence type="ECO:0000256" key="2">
    <source>
        <dbReference type="ARBA" id="ARBA00022737"/>
    </source>
</evidence>
<organism evidence="4 5">
    <name type="scientific">Paractinoplanes rishiriensis</name>
    <dbReference type="NCBI Taxonomy" id="1050105"/>
    <lineage>
        <taxon>Bacteria</taxon>
        <taxon>Bacillati</taxon>
        <taxon>Actinomycetota</taxon>
        <taxon>Actinomycetes</taxon>
        <taxon>Micromonosporales</taxon>
        <taxon>Micromonosporaceae</taxon>
        <taxon>Paractinoplanes</taxon>
    </lineage>
</organism>
<dbReference type="SMART" id="SM00320">
    <property type="entry name" value="WD40"/>
    <property type="match status" value="4"/>
</dbReference>
<proteinExistence type="predicted"/>
<dbReference type="InterPro" id="IPR001680">
    <property type="entry name" value="WD40_rpt"/>
</dbReference>
<dbReference type="InterPro" id="IPR051179">
    <property type="entry name" value="WD_repeat_multifunction"/>
</dbReference>
<keyword evidence="2" id="KW-0677">Repeat</keyword>
<accession>A0A919JVF2</accession>
<comment type="caution">
    <text evidence="4">The sequence shown here is derived from an EMBL/GenBank/DDBJ whole genome shotgun (WGS) entry which is preliminary data.</text>
</comment>
<evidence type="ECO:0000313" key="4">
    <source>
        <dbReference type="EMBL" id="GIE94142.1"/>
    </source>
</evidence>
<sequence length="288" mass="30914">MAERTGLATLTALRSDGRRLAATAPNGDLKVWDTTEPTKPHLLIRLTRRHRVIAATWNPTAADLLATLATDGSISVWRMVDDRPPQEMMRLLMPYGRSGKLAWFPDGRHIACATPDGVISAWDLVSGARQTQVLGDRADCLTLFPGPDGLRAAYRDGSIRQPGTRTRHIQPITAASWSTTGALLAVAREDGSVEIRDESLRTRWTRAVSGGSPLLLAWYDDTAMVAADRGGRTLTAYDIAGRARWQTRLPGVPTGLSVAGDILAVGGCGFAPWIVELGTGTPLSGLPS</sequence>
<dbReference type="RefSeq" id="WP_203780468.1">
    <property type="nucleotide sequence ID" value="NZ_BOMV01000011.1"/>
</dbReference>
<dbReference type="Gene3D" id="2.130.10.10">
    <property type="entry name" value="YVTN repeat-like/Quinoprotein amine dehydrogenase"/>
    <property type="match status" value="1"/>
</dbReference>
<dbReference type="PROSITE" id="PS50082">
    <property type="entry name" value="WD_REPEATS_2"/>
    <property type="match status" value="1"/>
</dbReference>
<feature type="repeat" description="WD" evidence="3">
    <location>
        <begin position="101"/>
        <end position="132"/>
    </location>
</feature>
<name>A0A919JVF2_9ACTN</name>
<dbReference type="SUPFAM" id="SSF50978">
    <property type="entry name" value="WD40 repeat-like"/>
    <property type="match status" value="1"/>
</dbReference>
<reference evidence="4" key="1">
    <citation type="submission" date="2021-01" db="EMBL/GenBank/DDBJ databases">
        <title>Whole genome shotgun sequence of Actinoplanes rishiriensis NBRC 108556.</title>
        <authorList>
            <person name="Komaki H."/>
            <person name="Tamura T."/>
        </authorList>
    </citation>
    <scope>NUCLEOTIDE SEQUENCE</scope>
    <source>
        <strain evidence="4">NBRC 108556</strain>
    </source>
</reference>
<dbReference type="Proteomes" id="UP000636960">
    <property type="component" value="Unassembled WGS sequence"/>
</dbReference>
<dbReference type="InterPro" id="IPR036322">
    <property type="entry name" value="WD40_repeat_dom_sf"/>
</dbReference>
<dbReference type="InterPro" id="IPR015943">
    <property type="entry name" value="WD40/YVTN_repeat-like_dom_sf"/>
</dbReference>
<keyword evidence="5" id="KW-1185">Reference proteome</keyword>